<feature type="transmembrane region" description="Helical" evidence="8">
    <location>
        <begin position="289"/>
        <end position="312"/>
    </location>
</feature>
<evidence type="ECO:0000256" key="8">
    <source>
        <dbReference type="SAM" id="Phobius"/>
    </source>
</evidence>
<evidence type="ECO:0000256" key="7">
    <source>
        <dbReference type="SAM" id="MobiDB-lite"/>
    </source>
</evidence>
<accession>A0A8X8YWR1</accession>
<feature type="region of interest" description="Disordered" evidence="7">
    <location>
        <begin position="41"/>
        <end position="82"/>
    </location>
</feature>
<feature type="transmembrane region" description="Helical" evidence="8">
    <location>
        <begin position="462"/>
        <end position="484"/>
    </location>
</feature>
<feature type="transmembrane region" description="Helical" evidence="8">
    <location>
        <begin position="344"/>
        <end position="360"/>
    </location>
</feature>
<feature type="transmembrane region" description="Helical" evidence="8">
    <location>
        <begin position="145"/>
        <end position="169"/>
    </location>
</feature>
<name>A0A8X8YWR1_SALSN</name>
<reference evidence="9" key="2">
    <citation type="submission" date="2020-08" db="EMBL/GenBank/DDBJ databases">
        <title>Plant Genome Project.</title>
        <authorList>
            <person name="Zhang R.-G."/>
        </authorList>
    </citation>
    <scope>NUCLEOTIDE SEQUENCE</scope>
    <source>
        <strain evidence="9">Huo1</strain>
        <tissue evidence="9">Leaf</tissue>
    </source>
</reference>
<protein>
    <recommendedName>
        <fullName evidence="11">Divalent anion:Na+ symporter, DASS family</fullName>
    </recommendedName>
</protein>
<dbReference type="AlphaFoldDB" id="A0A8X8YWR1"/>
<feature type="transmembrane region" description="Helical" evidence="8">
    <location>
        <begin position="434"/>
        <end position="455"/>
    </location>
</feature>
<feature type="transmembrane region" description="Helical" evidence="8">
    <location>
        <begin position="496"/>
        <end position="515"/>
    </location>
</feature>
<dbReference type="Pfam" id="PF00939">
    <property type="entry name" value="Na_sulph_symp"/>
    <property type="match status" value="1"/>
</dbReference>
<keyword evidence="6 8" id="KW-0472">Membrane</keyword>
<comment type="caution">
    <text evidence="9">The sequence shown here is derived from an EMBL/GenBank/DDBJ whole genome shotgun (WGS) entry which is preliminary data.</text>
</comment>
<evidence type="ECO:0000256" key="3">
    <source>
        <dbReference type="ARBA" id="ARBA00022692"/>
    </source>
</evidence>
<evidence type="ECO:0000256" key="4">
    <source>
        <dbReference type="ARBA" id="ARBA00022780"/>
    </source>
</evidence>
<reference evidence="9" key="1">
    <citation type="submission" date="2018-01" db="EMBL/GenBank/DDBJ databases">
        <authorList>
            <person name="Mao J.F."/>
        </authorList>
    </citation>
    <scope>NUCLEOTIDE SEQUENCE</scope>
    <source>
        <strain evidence="9">Huo1</strain>
        <tissue evidence="9">Leaf</tissue>
    </source>
</reference>
<feature type="compositionally biased region" description="Pro residues" evidence="7">
    <location>
        <begin position="55"/>
        <end position="64"/>
    </location>
</feature>
<dbReference type="GO" id="GO:0015140">
    <property type="term" value="F:malate transmembrane transporter activity"/>
    <property type="evidence" value="ECO:0007669"/>
    <property type="project" value="UniProtKB-ARBA"/>
</dbReference>
<feature type="transmembrane region" description="Helical" evidence="8">
    <location>
        <begin position="108"/>
        <end position="133"/>
    </location>
</feature>
<sequence>MLVYNQQLTLPTHTHTQHNTTQQTLSILSYPPQPCNNPFPFERFSSKWQPTTTSSPPPPPPRPGPGQAAAGVNSSGVGPGPSPPRVPRLGLLLRFAVPKPDAVGHKGWSLLSIFIVTIAGLILSPLPVGAWAFTCLTVAVATKTLAFAAAFAAYTNEVTWLIITAFFLSKGFVKTGLGDRIAMFFVSWLGKGTLGLSYGLVLGELAISPGMPSSTARAGGIFLPIIKSLAAGAESKPNDPTARRLGAFLVQSQNQSNNCTSAFFLTAAAQNLLCVKLAESLGVKIADRWVTWLKIACMPALVSLLVTPAILYKIYPPEIKSTPDAPAMARQKLEQMGPIKRDEWIMIATLVLTVSLWIAGEALNMSSVVAAMIGLSVLLLTGVLEWEDCLTETQAWDTLVWFGALVGMATQMTVLGVIPWLSDCVASFLKSLSLSWFGSFSILQITYFFIHYLFASQTAHVGALYSAFLGMQLASKVPSLLAALSLAYNTNLFGAITHYSSGQAAVYYGVCFFFLIKNVTKFSIFLLTLLIFVFAAGFVDLRHVFILGITMALIQLVIWGLVGAAWWKILGLY</sequence>
<evidence type="ECO:0000313" key="10">
    <source>
        <dbReference type="Proteomes" id="UP000298416"/>
    </source>
</evidence>
<evidence type="ECO:0000256" key="1">
    <source>
        <dbReference type="ARBA" id="ARBA00004478"/>
    </source>
</evidence>
<dbReference type="NCBIfam" id="TIGR00785">
    <property type="entry name" value="dass"/>
    <property type="match status" value="1"/>
</dbReference>
<comment type="similarity">
    <text evidence="2">Belongs to the SLC13A/DASS transporter (TC 2.A.47) family. DIT1 subfamily.</text>
</comment>
<feature type="transmembrane region" description="Helical" evidence="8">
    <location>
        <begin position="366"/>
        <end position="386"/>
    </location>
</feature>
<keyword evidence="4" id="KW-1001">Plastid inner membrane</keyword>
<feature type="transmembrane region" description="Helical" evidence="8">
    <location>
        <begin position="522"/>
        <end position="539"/>
    </location>
</feature>
<feature type="transmembrane region" description="Helical" evidence="8">
    <location>
        <begin position="545"/>
        <end position="567"/>
    </location>
</feature>
<evidence type="ECO:0008006" key="11">
    <source>
        <dbReference type="Google" id="ProtNLM"/>
    </source>
</evidence>
<dbReference type="PANTHER" id="PTHR42826">
    <property type="entry name" value="DICARBOXYLATE TRANSPORTER 2.1, CHLOROPLASTIC"/>
    <property type="match status" value="1"/>
</dbReference>
<evidence type="ECO:0000313" key="9">
    <source>
        <dbReference type="EMBL" id="KAG6384327.1"/>
    </source>
</evidence>
<evidence type="ECO:0000256" key="2">
    <source>
        <dbReference type="ARBA" id="ARBA00007349"/>
    </source>
</evidence>
<dbReference type="InterPro" id="IPR030676">
    <property type="entry name" value="CitT-rel"/>
</dbReference>
<keyword evidence="4" id="KW-0934">Plastid</keyword>
<feature type="transmembrane region" description="Helical" evidence="8">
    <location>
        <begin position="181"/>
        <end position="201"/>
    </location>
</feature>
<gene>
    <name evidence="9" type="ORF">SASPL_155867</name>
</gene>
<comment type="subcellular location">
    <subcellularLocation>
        <location evidence="1">Plastid</location>
        <location evidence="1">Chloroplast inner membrane</location>
        <topology evidence="1">Multi-pass membrane protein</topology>
    </subcellularLocation>
</comment>
<evidence type="ECO:0000256" key="5">
    <source>
        <dbReference type="ARBA" id="ARBA00022989"/>
    </source>
</evidence>
<keyword evidence="3 8" id="KW-0812">Transmembrane</keyword>
<dbReference type="GO" id="GO:0009706">
    <property type="term" value="C:chloroplast inner membrane"/>
    <property type="evidence" value="ECO:0007669"/>
    <property type="project" value="UniProtKB-SubCell"/>
</dbReference>
<keyword evidence="5 8" id="KW-1133">Transmembrane helix</keyword>
<keyword evidence="10" id="KW-1185">Reference proteome</keyword>
<evidence type="ECO:0000256" key="6">
    <source>
        <dbReference type="ARBA" id="ARBA00023136"/>
    </source>
</evidence>
<organism evidence="9">
    <name type="scientific">Salvia splendens</name>
    <name type="common">Scarlet sage</name>
    <dbReference type="NCBI Taxonomy" id="180675"/>
    <lineage>
        <taxon>Eukaryota</taxon>
        <taxon>Viridiplantae</taxon>
        <taxon>Streptophyta</taxon>
        <taxon>Embryophyta</taxon>
        <taxon>Tracheophyta</taxon>
        <taxon>Spermatophyta</taxon>
        <taxon>Magnoliopsida</taxon>
        <taxon>eudicotyledons</taxon>
        <taxon>Gunneridae</taxon>
        <taxon>Pentapetalae</taxon>
        <taxon>asterids</taxon>
        <taxon>lamiids</taxon>
        <taxon>Lamiales</taxon>
        <taxon>Lamiaceae</taxon>
        <taxon>Nepetoideae</taxon>
        <taxon>Mentheae</taxon>
        <taxon>Salviinae</taxon>
        <taxon>Salvia</taxon>
        <taxon>Salvia subgen. Calosphace</taxon>
        <taxon>core Calosphace</taxon>
    </lineage>
</organism>
<proteinExistence type="inferred from homology"/>
<feature type="transmembrane region" description="Helical" evidence="8">
    <location>
        <begin position="398"/>
        <end position="422"/>
    </location>
</feature>
<dbReference type="EMBL" id="PNBA02000168">
    <property type="protein sequence ID" value="KAG6384327.1"/>
    <property type="molecule type" value="Genomic_DNA"/>
</dbReference>
<dbReference type="Proteomes" id="UP000298416">
    <property type="component" value="Unassembled WGS sequence"/>
</dbReference>
<dbReference type="InterPro" id="IPR001898">
    <property type="entry name" value="SLC13A/DASS"/>
</dbReference>